<sequence length="522" mass="56071">MAEDGSIGEGPIIRVSTSGKNRIRGREVLHAAREPTASIPIVEVGPTGIRELEPLILATYQGETAFYPQCSLMRVRDLVVALDDGSLPTKGAMAVTEHDPDTATLPTPDEGTFALGHRRVLDRSGWVVPANTHDYVASEDFLAATAADRADEWLSTLQDVSLRGRGRGDGACDTPVVDAWSTVQTVRDERESEPVVVVNANEADPNAEMDRLLLESNPLAVLDAALAVARIIGATNLLVYLNENEDLARDRVNEAAAELTNKVGADIPIEAIAGPNEYKAGEMTMAIEALEGNHRLEARLRPPFPTEEGLYGRPTLIHTPRTLAQIRSLFANGGDTIGTGSDPGTRLVTVVGDIETPLTLELPTDETLSVVKQAVDLDGRPKAACVGGVFGGVTRSLDVPIHMNALTAANLGTNGVVELFGQNRCMLSVVGNRASFAEKENCGRCFPCRGGTQQLASMLRDIYDGAFDAEKIRELLGTMRRSSICQFGQDAQRPVATAMNEFESEFRAHAEGYCPNDVCIQT</sequence>
<proteinExistence type="inferred from homology"/>
<dbReference type="AlphaFoldDB" id="A0A8U0A8L4"/>
<protein>
    <submittedName>
        <fullName evidence="7">NADH dehydrogenase FAD-containing subunit</fullName>
    </submittedName>
</protein>
<dbReference type="InterPro" id="IPR011538">
    <property type="entry name" value="Nuo51_FMN-bd"/>
</dbReference>
<dbReference type="Gene3D" id="1.20.1440.230">
    <property type="entry name" value="NADH-ubiquinone oxidoreductase 51kDa subunit, iron-sulphur binding domain"/>
    <property type="match status" value="1"/>
</dbReference>
<dbReference type="InterPro" id="IPR037225">
    <property type="entry name" value="Nuo51_FMN-bd_sf"/>
</dbReference>
<dbReference type="InterPro" id="IPR037207">
    <property type="entry name" value="Nuop51_4Fe4S-bd_sf"/>
</dbReference>
<evidence type="ECO:0000256" key="3">
    <source>
        <dbReference type="ARBA" id="ARBA00022723"/>
    </source>
</evidence>
<dbReference type="SUPFAM" id="SSF140490">
    <property type="entry name" value="Nqo1C-terminal domain-like"/>
    <property type="match status" value="1"/>
</dbReference>
<dbReference type="GeneID" id="71929904"/>
<keyword evidence="5" id="KW-0411">Iron-sulfur</keyword>
<keyword evidence="3" id="KW-0479">Metal-binding</keyword>
<evidence type="ECO:0000256" key="1">
    <source>
        <dbReference type="ARBA" id="ARBA00007523"/>
    </source>
</evidence>
<dbReference type="Pfam" id="PF10589">
    <property type="entry name" value="NADH_4Fe-4S"/>
    <property type="match status" value="1"/>
</dbReference>
<evidence type="ECO:0000313" key="7">
    <source>
        <dbReference type="EMBL" id="UPM45176.1"/>
    </source>
</evidence>
<comment type="similarity">
    <text evidence="1">Belongs to the complex I 51 kDa subunit family.</text>
</comment>
<dbReference type="Gene3D" id="3.40.50.11540">
    <property type="entry name" value="NADH-ubiquinone oxidoreductase 51kDa subunit"/>
    <property type="match status" value="1"/>
</dbReference>
<evidence type="ECO:0000256" key="2">
    <source>
        <dbReference type="ARBA" id="ARBA00022485"/>
    </source>
</evidence>
<dbReference type="GO" id="GO:0046872">
    <property type="term" value="F:metal ion binding"/>
    <property type="evidence" value="ECO:0007669"/>
    <property type="project" value="UniProtKB-KW"/>
</dbReference>
<gene>
    <name evidence="7" type="ORF">MW046_17615</name>
</gene>
<dbReference type="Pfam" id="PF01512">
    <property type="entry name" value="Complex1_51K"/>
    <property type="match status" value="1"/>
</dbReference>
<keyword evidence="8" id="KW-1185">Reference proteome</keyword>
<dbReference type="Gene3D" id="3.10.20.600">
    <property type="match status" value="1"/>
</dbReference>
<dbReference type="KEGG" id="haad:MW046_17615"/>
<dbReference type="GO" id="GO:0051539">
    <property type="term" value="F:4 iron, 4 sulfur cluster binding"/>
    <property type="evidence" value="ECO:0007669"/>
    <property type="project" value="UniProtKB-KW"/>
</dbReference>
<dbReference type="RefSeq" id="WP_247995830.1">
    <property type="nucleotide sequence ID" value="NZ_CP096022.1"/>
</dbReference>
<reference evidence="7" key="1">
    <citation type="submission" date="2022-04" db="EMBL/GenBank/DDBJ databases">
        <title>Halocatena sp. nov., isolated from a salt lake.</title>
        <authorList>
            <person name="Cui H.-L."/>
        </authorList>
    </citation>
    <scope>NUCLEOTIDE SEQUENCE</scope>
    <source>
        <strain evidence="7">AD-1</strain>
        <plasmid evidence="7">unnamed3</plasmid>
    </source>
</reference>
<dbReference type="PANTHER" id="PTHR43578:SF3">
    <property type="entry name" value="NADH-QUINONE OXIDOREDUCTASE SUBUNIT F"/>
    <property type="match status" value="1"/>
</dbReference>
<dbReference type="SUPFAM" id="SSF142019">
    <property type="entry name" value="Nqo1 FMN-binding domain-like"/>
    <property type="match status" value="1"/>
</dbReference>
<name>A0A8U0A8L4_9EURY</name>
<evidence type="ECO:0000256" key="4">
    <source>
        <dbReference type="ARBA" id="ARBA00023004"/>
    </source>
</evidence>
<dbReference type="Proteomes" id="UP000831768">
    <property type="component" value="Plasmid unnamed3"/>
</dbReference>
<dbReference type="PANTHER" id="PTHR43578">
    <property type="entry name" value="NADH-QUINONE OXIDOREDUCTASE SUBUNIT F"/>
    <property type="match status" value="1"/>
</dbReference>
<dbReference type="SMART" id="SM00928">
    <property type="entry name" value="NADH_4Fe-4S"/>
    <property type="match status" value="1"/>
</dbReference>
<geneLocation type="plasmid" evidence="7 8">
    <name>unnamed3</name>
</geneLocation>
<keyword evidence="4" id="KW-0408">Iron</keyword>
<keyword evidence="7" id="KW-0614">Plasmid</keyword>
<dbReference type="InterPro" id="IPR019575">
    <property type="entry name" value="Nuop51_4Fe4S-bd"/>
</dbReference>
<evidence type="ECO:0000259" key="6">
    <source>
        <dbReference type="SMART" id="SM00928"/>
    </source>
</evidence>
<keyword evidence="2" id="KW-0004">4Fe-4S</keyword>
<dbReference type="EMBL" id="CP096022">
    <property type="protein sequence ID" value="UPM45176.1"/>
    <property type="molecule type" value="Genomic_DNA"/>
</dbReference>
<accession>A0A8U0A8L4</accession>
<evidence type="ECO:0000313" key="8">
    <source>
        <dbReference type="Proteomes" id="UP000831768"/>
    </source>
</evidence>
<feature type="domain" description="NADH-ubiquinone oxidoreductase 51kDa subunit iron-sulphur binding" evidence="6">
    <location>
        <begin position="427"/>
        <end position="472"/>
    </location>
</feature>
<organism evidence="7 8">
    <name type="scientific">Halocatena salina</name>
    <dbReference type="NCBI Taxonomy" id="2934340"/>
    <lineage>
        <taxon>Archaea</taxon>
        <taxon>Methanobacteriati</taxon>
        <taxon>Methanobacteriota</taxon>
        <taxon>Stenosarchaea group</taxon>
        <taxon>Halobacteria</taxon>
        <taxon>Halobacteriales</taxon>
        <taxon>Natronomonadaceae</taxon>
        <taxon>Halocatena</taxon>
    </lineage>
</organism>
<evidence type="ECO:0000256" key="5">
    <source>
        <dbReference type="ARBA" id="ARBA00023014"/>
    </source>
</evidence>